<evidence type="ECO:0000256" key="1">
    <source>
        <dbReference type="SAM" id="MobiDB-lite"/>
    </source>
</evidence>
<keyword evidence="3" id="KW-1185">Reference proteome</keyword>
<sequence>MHRSNSIDEADLLSPWKAIGVLVCDDIIGNDVNKHYVLSHQFATTNDHNALPPPVAFFYNSTRHVRCPIHCRHLDDCTNLLRWQSPTAFPYHAFYPLYIECSNHPKKAMRDDTQSFPGVRISKRRHLQAAPTSQPTTKSPTNLPTTTKSPTNLPTTTKSPTTKSPTNLPTTTKSPTKNPTTKSPTSPPTTKSPTSPPTTTKSPTNPPTTKKPTTQPTKKPTTQPTKKPTTQPTKKPTTQPTKKPTTQPTKRPTKRPSASPTRHPTHPPTGHPTFVPTGVPTVTPTNNPTSSPVISPTNAPTNSPTKAPTSAGLQNFANTKKYIFIYTYTVTFLKN</sequence>
<feature type="compositionally biased region" description="Polar residues" evidence="1">
    <location>
        <begin position="299"/>
        <end position="312"/>
    </location>
</feature>
<accession>X6NXG8</accession>
<organism evidence="2 3">
    <name type="scientific">Reticulomyxa filosa</name>
    <dbReference type="NCBI Taxonomy" id="46433"/>
    <lineage>
        <taxon>Eukaryota</taxon>
        <taxon>Sar</taxon>
        <taxon>Rhizaria</taxon>
        <taxon>Retaria</taxon>
        <taxon>Foraminifera</taxon>
        <taxon>Monothalamids</taxon>
        <taxon>Reticulomyxidae</taxon>
        <taxon>Reticulomyxa</taxon>
    </lineage>
</organism>
<evidence type="ECO:0000313" key="3">
    <source>
        <dbReference type="Proteomes" id="UP000023152"/>
    </source>
</evidence>
<dbReference type="Proteomes" id="UP000023152">
    <property type="component" value="Unassembled WGS sequence"/>
</dbReference>
<dbReference type="EMBL" id="ASPP01005415">
    <property type="protein sequence ID" value="ETO30578.1"/>
    <property type="molecule type" value="Genomic_DNA"/>
</dbReference>
<feature type="region of interest" description="Disordered" evidence="1">
    <location>
        <begin position="108"/>
        <end position="312"/>
    </location>
</feature>
<feature type="compositionally biased region" description="Low complexity" evidence="1">
    <location>
        <begin position="135"/>
        <end position="262"/>
    </location>
</feature>
<feature type="compositionally biased region" description="Low complexity" evidence="1">
    <location>
        <begin position="271"/>
        <end position="298"/>
    </location>
</feature>
<proteinExistence type="predicted"/>
<dbReference type="AlphaFoldDB" id="X6NXG8"/>
<protein>
    <recommendedName>
        <fullName evidence="4">Peritrophic matrix protein 1-C</fullName>
    </recommendedName>
</protein>
<gene>
    <name evidence="2" type="ORF">RFI_06537</name>
</gene>
<reference evidence="2 3" key="1">
    <citation type="journal article" date="2013" name="Curr. Biol.">
        <title>The Genome of the Foraminiferan Reticulomyxa filosa.</title>
        <authorList>
            <person name="Glockner G."/>
            <person name="Hulsmann N."/>
            <person name="Schleicher M."/>
            <person name="Noegel A.A."/>
            <person name="Eichinger L."/>
            <person name="Gallinger C."/>
            <person name="Pawlowski J."/>
            <person name="Sierra R."/>
            <person name="Euteneuer U."/>
            <person name="Pillet L."/>
            <person name="Moustafa A."/>
            <person name="Platzer M."/>
            <person name="Groth M."/>
            <person name="Szafranski K."/>
            <person name="Schliwa M."/>
        </authorList>
    </citation>
    <scope>NUCLEOTIDE SEQUENCE [LARGE SCALE GENOMIC DNA]</scope>
</reference>
<evidence type="ECO:0008006" key="4">
    <source>
        <dbReference type="Google" id="ProtNLM"/>
    </source>
</evidence>
<evidence type="ECO:0000313" key="2">
    <source>
        <dbReference type="EMBL" id="ETO30578.1"/>
    </source>
</evidence>
<comment type="caution">
    <text evidence="2">The sequence shown here is derived from an EMBL/GenBank/DDBJ whole genome shotgun (WGS) entry which is preliminary data.</text>
</comment>
<dbReference type="OMA" id="MWPRTAS"/>
<name>X6NXG8_RETFI</name>